<gene>
    <name evidence="2" type="ORF">KGMB01110_17300</name>
</gene>
<organism evidence="2 3">
    <name type="scientific">Mediterraneibacter butyricigenes</name>
    <dbReference type="NCBI Taxonomy" id="2316025"/>
    <lineage>
        <taxon>Bacteria</taxon>
        <taxon>Bacillati</taxon>
        <taxon>Bacillota</taxon>
        <taxon>Clostridia</taxon>
        <taxon>Lachnospirales</taxon>
        <taxon>Lachnospiraceae</taxon>
        <taxon>Mediterraneibacter</taxon>
    </lineage>
</organism>
<protein>
    <recommendedName>
        <fullName evidence="4">Transposase</fullName>
    </recommendedName>
</protein>
<dbReference type="AlphaFoldDB" id="A0A391P073"/>
<feature type="region of interest" description="Disordered" evidence="1">
    <location>
        <begin position="90"/>
        <end position="125"/>
    </location>
</feature>
<evidence type="ECO:0000256" key="1">
    <source>
        <dbReference type="SAM" id="MobiDB-lite"/>
    </source>
</evidence>
<sequence length="125" mass="14173">MPLNHQKYLSYNPEEFVHWAEGIGAHTLKTVNHFLYSEKEPEQGYKYCVGLMKAAEKYGDSRIERACEKLMTITVQPSLKSIITILKNGQDKLTSDSESSSQTRRKRSNGITRGISAYRNGGETE</sequence>
<dbReference type="EMBL" id="BHGK01000001">
    <property type="protein sequence ID" value="GCA67294.1"/>
    <property type="molecule type" value="Genomic_DNA"/>
</dbReference>
<proteinExistence type="predicted"/>
<dbReference type="RefSeq" id="WP_193989132.1">
    <property type="nucleotide sequence ID" value="NZ_BHGK01000001.1"/>
</dbReference>
<name>A0A391P073_9FIRM</name>
<evidence type="ECO:0000313" key="3">
    <source>
        <dbReference type="Proteomes" id="UP000265643"/>
    </source>
</evidence>
<dbReference type="Proteomes" id="UP000265643">
    <property type="component" value="Unassembled WGS sequence"/>
</dbReference>
<accession>A0A391P073</accession>
<reference evidence="3" key="1">
    <citation type="submission" date="2018-09" db="EMBL/GenBank/DDBJ databases">
        <title>Draft Genome Sequence of Mediterraneibacter sp. KCTC 15684.</title>
        <authorList>
            <person name="Kim J.S."/>
            <person name="Han K.I."/>
            <person name="Suh M.K."/>
            <person name="Lee K.C."/>
            <person name="Eom M.K."/>
            <person name="Lee J.H."/>
            <person name="Park S.H."/>
            <person name="Kang S.W."/>
            <person name="Park J.E."/>
            <person name="Oh B.S."/>
            <person name="Yu S.Y."/>
            <person name="Choi S.H."/>
            <person name="Lee D.H."/>
            <person name="Yoon H."/>
            <person name="Kim B."/>
            <person name="Yang S.J."/>
            <person name="Lee J.S."/>
        </authorList>
    </citation>
    <scope>NUCLEOTIDE SEQUENCE [LARGE SCALE GENOMIC DNA]</scope>
    <source>
        <strain evidence="3">KCTC 15684</strain>
    </source>
</reference>
<evidence type="ECO:0008006" key="4">
    <source>
        <dbReference type="Google" id="ProtNLM"/>
    </source>
</evidence>
<keyword evidence="3" id="KW-1185">Reference proteome</keyword>
<evidence type="ECO:0000313" key="2">
    <source>
        <dbReference type="EMBL" id="GCA67294.1"/>
    </source>
</evidence>
<comment type="caution">
    <text evidence="2">The sequence shown here is derived from an EMBL/GenBank/DDBJ whole genome shotgun (WGS) entry which is preliminary data.</text>
</comment>